<feature type="transmembrane region" description="Helical" evidence="1">
    <location>
        <begin position="57"/>
        <end position="76"/>
    </location>
</feature>
<feature type="transmembrane region" description="Helical" evidence="1">
    <location>
        <begin position="6"/>
        <end position="24"/>
    </location>
</feature>
<dbReference type="Proteomes" id="UP001367922">
    <property type="component" value="Unassembled WGS sequence"/>
</dbReference>
<keyword evidence="1" id="KW-0472">Membrane</keyword>
<comment type="caution">
    <text evidence="2">The sequence shown here is derived from an EMBL/GenBank/DDBJ whole genome shotgun (WGS) entry which is preliminary data.</text>
</comment>
<reference evidence="2 3" key="1">
    <citation type="submission" date="2024-01" db="EMBL/GenBank/DDBJ databases">
        <title>Seven novel Bacillus-like species.</title>
        <authorList>
            <person name="Liu G."/>
        </authorList>
    </citation>
    <scope>NUCLEOTIDE SEQUENCE [LARGE SCALE GENOMIC DNA]</scope>
    <source>
        <strain evidence="2 3">FJAT-53711</strain>
    </source>
</reference>
<evidence type="ECO:0000256" key="1">
    <source>
        <dbReference type="SAM" id="Phobius"/>
    </source>
</evidence>
<evidence type="ECO:0008006" key="4">
    <source>
        <dbReference type="Google" id="ProtNLM"/>
    </source>
</evidence>
<feature type="transmembrane region" description="Helical" evidence="1">
    <location>
        <begin position="31"/>
        <end position="51"/>
    </location>
</feature>
<organism evidence="2 3">
    <name type="scientific">Bacillus yunxiaonensis</name>
    <dbReference type="NCBI Taxonomy" id="3127665"/>
    <lineage>
        <taxon>Bacteria</taxon>
        <taxon>Bacillati</taxon>
        <taxon>Bacillota</taxon>
        <taxon>Bacilli</taxon>
        <taxon>Bacillales</taxon>
        <taxon>Bacillaceae</taxon>
        <taxon>Bacillus</taxon>
    </lineage>
</organism>
<evidence type="ECO:0000313" key="3">
    <source>
        <dbReference type="Proteomes" id="UP001367922"/>
    </source>
</evidence>
<dbReference type="EMBL" id="JBAWSV010000005">
    <property type="protein sequence ID" value="MEI4831176.1"/>
    <property type="molecule type" value="Genomic_DNA"/>
</dbReference>
<protein>
    <recommendedName>
        <fullName evidence="4">Group-specific protein</fullName>
    </recommendedName>
</protein>
<keyword evidence="3" id="KW-1185">Reference proteome</keyword>
<name>A0ABU8FZE0_9BACI</name>
<keyword evidence="1" id="KW-0812">Transmembrane</keyword>
<accession>A0ABU8FZE0</accession>
<keyword evidence="1" id="KW-1133">Transmembrane helix</keyword>
<dbReference type="RefSeq" id="WP_336483241.1">
    <property type="nucleotide sequence ID" value="NZ_JBAWSV010000005.1"/>
</dbReference>
<sequence length="78" mass="9365">MRITVVSFLHFIIWSGFSIVLLLSDRDKLHYKVLLFFVFFYLAYVIAHIILHSRKKAFFFTIANSMLFFISKLFFFTS</sequence>
<gene>
    <name evidence="2" type="ORF">WAX78_17155</name>
</gene>
<evidence type="ECO:0000313" key="2">
    <source>
        <dbReference type="EMBL" id="MEI4831176.1"/>
    </source>
</evidence>
<proteinExistence type="predicted"/>